<comment type="caution">
    <text evidence="7">The sequence shown here is derived from an EMBL/GenBank/DDBJ whole genome shotgun (WGS) entry which is preliminary data.</text>
</comment>
<dbReference type="InterPro" id="IPR036249">
    <property type="entry name" value="Thioredoxin-like_sf"/>
</dbReference>
<evidence type="ECO:0000259" key="6">
    <source>
        <dbReference type="PROSITE" id="PS51352"/>
    </source>
</evidence>
<evidence type="ECO:0000256" key="2">
    <source>
        <dbReference type="ARBA" id="ARBA00022862"/>
    </source>
</evidence>
<keyword evidence="2" id="KW-0049">Antioxidant</keyword>
<gene>
    <name evidence="7" type="ORF">BKD30_06775</name>
</gene>
<dbReference type="EMBL" id="MRDE01000038">
    <property type="protein sequence ID" value="OMH25010.1"/>
    <property type="molecule type" value="Genomic_DNA"/>
</dbReference>
<dbReference type="AlphaFoldDB" id="A0A1R1LBV3"/>
<dbReference type="Proteomes" id="UP000187085">
    <property type="component" value="Unassembled WGS sequence"/>
</dbReference>
<reference evidence="7 8" key="1">
    <citation type="submission" date="2016-12" db="EMBL/GenBank/DDBJ databases">
        <title>Draft genome of Tersicoccus phoenicis 1P05MA.</title>
        <authorList>
            <person name="Nakajima Y."/>
            <person name="Yoshizawa S."/>
            <person name="Nakamura K."/>
            <person name="Ogura Y."/>
            <person name="Hayashi T."/>
            <person name="Kogure K."/>
        </authorList>
    </citation>
    <scope>NUCLEOTIDE SEQUENCE [LARGE SCALE GENOMIC DNA]</scope>
    <source>
        <strain evidence="7 8">1p05MA</strain>
    </source>
</reference>
<dbReference type="PIRSF" id="PIRSF000239">
    <property type="entry name" value="AHPC"/>
    <property type="match status" value="1"/>
</dbReference>
<evidence type="ECO:0000313" key="8">
    <source>
        <dbReference type="Proteomes" id="UP000187085"/>
    </source>
</evidence>
<dbReference type="SUPFAM" id="SSF52833">
    <property type="entry name" value="Thioredoxin-like"/>
    <property type="match status" value="1"/>
</dbReference>
<feature type="domain" description="Thioredoxin" evidence="6">
    <location>
        <begin position="12"/>
        <end position="162"/>
    </location>
</feature>
<dbReference type="OrthoDB" id="9812811at2"/>
<dbReference type="InterPro" id="IPR000866">
    <property type="entry name" value="AhpC/TSA"/>
</dbReference>
<proteinExistence type="predicted"/>
<dbReference type="Gene3D" id="3.40.30.10">
    <property type="entry name" value="Glutaredoxin"/>
    <property type="match status" value="1"/>
</dbReference>
<sequence length="162" mass="17596">MRGLDSGRLALPTVGAPAPEFALVNQHGEPVALTDLRGGPVVLVFFPWAFSRVCDGELRDLRDGFATIAGPDVRLLGISIDSKFSLRAFAEAEALTFDLLSDAWPHGETARRYGVFDEERGAARRGSFVIDPDGVLRARILSAVNDPRSLDEYRRALASLDA</sequence>
<feature type="active site" description="Cysteine sulfenic acid (-SOH) intermediate; for peroxidase activity" evidence="5">
    <location>
        <position position="54"/>
    </location>
</feature>
<keyword evidence="1" id="KW-0575">Peroxidase</keyword>
<keyword evidence="4" id="KW-0676">Redox-active center</keyword>
<name>A0A1R1LBV3_9MICC</name>
<dbReference type="PANTHER" id="PTHR43110">
    <property type="entry name" value="THIOL PEROXIDASE"/>
    <property type="match status" value="1"/>
</dbReference>
<dbReference type="STRING" id="554083.BKD30_06775"/>
<evidence type="ECO:0000256" key="4">
    <source>
        <dbReference type="ARBA" id="ARBA00023284"/>
    </source>
</evidence>
<evidence type="ECO:0000256" key="5">
    <source>
        <dbReference type="PIRSR" id="PIRSR000239-1"/>
    </source>
</evidence>
<dbReference type="GO" id="GO:0004601">
    <property type="term" value="F:peroxidase activity"/>
    <property type="evidence" value="ECO:0007669"/>
    <property type="project" value="UniProtKB-KW"/>
</dbReference>
<dbReference type="InterPro" id="IPR024706">
    <property type="entry name" value="Peroxiredoxin_AhpC-typ"/>
</dbReference>
<evidence type="ECO:0000256" key="1">
    <source>
        <dbReference type="ARBA" id="ARBA00022559"/>
    </source>
</evidence>
<dbReference type="PANTHER" id="PTHR43110:SF1">
    <property type="entry name" value="THIOL PEROXIDASE"/>
    <property type="match status" value="1"/>
</dbReference>
<evidence type="ECO:0000256" key="3">
    <source>
        <dbReference type="ARBA" id="ARBA00023002"/>
    </source>
</evidence>
<organism evidence="7 8">
    <name type="scientific">Tersicoccus phoenicis</name>
    <dbReference type="NCBI Taxonomy" id="554083"/>
    <lineage>
        <taxon>Bacteria</taxon>
        <taxon>Bacillati</taxon>
        <taxon>Actinomycetota</taxon>
        <taxon>Actinomycetes</taxon>
        <taxon>Micrococcales</taxon>
        <taxon>Micrococcaceae</taxon>
        <taxon>Tersicoccus</taxon>
    </lineage>
</organism>
<keyword evidence="3" id="KW-0560">Oxidoreductase</keyword>
<dbReference type="InterPro" id="IPR050455">
    <property type="entry name" value="Tpx_Peroxidase_subfamily"/>
</dbReference>
<dbReference type="PROSITE" id="PS51352">
    <property type="entry name" value="THIOREDOXIN_2"/>
    <property type="match status" value="1"/>
</dbReference>
<dbReference type="InterPro" id="IPR013766">
    <property type="entry name" value="Thioredoxin_domain"/>
</dbReference>
<accession>A0A1R1LBV3</accession>
<dbReference type="CDD" id="cd03018">
    <property type="entry name" value="PRX_AhpE_like"/>
    <property type="match status" value="1"/>
</dbReference>
<keyword evidence="8" id="KW-1185">Reference proteome</keyword>
<dbReference type="Pfam" id="PF00578">
    <property type="entry name" value="AhpC-TSA"/>
    <property type="match status" value="1"/>
</dbReference>
<protein>
    <submittedName>
        <fullName evidence="7">Peroxiredoxin</fullName>
    </submittedName>
</protein>
<evidence type="ECO:0000313" key="7">
    <source>
        <dbReference type="EMBL" id="OMH25010.1"/>
    </source>
</evidence>
<dbReference type="RefSeq" id="WP_076703474.1">
    <property type="nucleotide sequence ID" value="NZ_MRDE01000038.1"/>
</dbReference>